<comment type="caution">
    <text evidence="7">The sequence shown here is derived from an EMBL/GenBank/DDBJ whole genome shotgun (WGS) entry which is preliminary data.</text>
</comment>
<dbReference type="InterPro" id="IPR041489">
    <property type="entry name" value="PDZ_6"/>
</dbReference>
<keyword evidence="3" id="KW-0378">Hydrolase</keyword>
<name>A0ABQ8C5H0_BRANA</name>
<dbReference type="SUPFAM" id="SSF52096">
    <property type="entry name" value="ClpP/crotonase"/>
    <property type="match status" value="1"/>
</dbReference>
<reference evidence="7 8" key="1">
    <citation type="submission" date="2021-05" db="EMBL/GenBank/DDBJ databases">
        <title>Genome Assembly of Synthetic Allotetraploid Brassica napus Reveals Homoeologous Exchanges between Subgenomes.</title>
        <authorList>
            <person name="Davis J.T."/>
        </authorList>
    </citation>
    <scope>NUCLEOTIDE SEQUENCE [LARGE SCALE GENOMIC DNA]</scope>
    <source>
        <strain evidence="8">cv. Da-Ae</strain>
        <tissue evidence="7">Seedling</tissue>
    </source>
</reference>
<organism evidence="7 8">
    <name type="scientific">Brassica napus</name>
    <name type="common">Rape</name>
    <dbReference type="NCBI Taxonomy" id="3708"/>
    <lineage>
        <taxon>Eukaryota</taxon>
        <taxon>Viridiplantae</taxon>
        <taxon>Streptophyta</taxon>
        <taxon>Embryophyta</taxon>
        <taxon>Tracheophyta</taxon>
        <taxon>Spermatophyta</taxon>
        <taxon>Magnoliopsida</taxon>
        <taxon>eudicotyledons</taxon>
        <taxon>Gunneridae</taxon>
        <taxon>Pentapetalae</taxon>
        <taxon>rosids</taxon>
        <taxon>malvids</taxon>
        <taxon>Brassicales</taxon>
        <taxon>Brassicaceae</taxon>
        <taxon>Brassiceae</taxon>
        <taxon>Brassica</taxon>
    </lineage>
</organism>
<feature type="compositionally biased region" description="Low complexity" evidence="5">
    <location>
        <begin position="150"/>
        <end position="168"/>
    </location>
</feature>
<dbReference type="Gene3D" id="2.30.42.10">
    <property type="match status" value="1"/>
</dbReference>
<dbReference type="EMBL" id="JAGKQM010000009">
    <property type="protein sequence ID" value="KAH0912312.1"/>
    <property type="molecule type" value="Genomic_DNA"/>
</dbReference>
<keyword evidence="8" id="KW-1185">Reference proteome</keyword>
<dbReference type="SMART" id="SM00245">
    <property type="entry name" value="TSPc"/>
    <property type="match status" value="1"/>
</dbReference>
<dbReference type="Gene3D" id="3.30.750.44">
    <property type="match status" value="1"/>
</dbReference>
<evidence type="ECO:0000313" key="8">
    <source>
        <dbReference type="Proteomes" id="UP000824890"/>
    </source>
</evidence>
<dbReference type="InterPro" id="IPR001478">
    <property type="entry name" value="PDZ"/>
</dbReference>
<gene>
    <name evidence="7" type="ORF">HID58_035633</name>
</gene>
<evidence type="ECO:0000259" key="6">
    <source>
        <dbReference type="PROSITE" id="PS50106"/>
    </source>
</evidence>
<feature type="compositionally biased region" description="Low complexity" evidence="5">
    <location>
        <begin position="209"/>
        <end position="227"/>
    </location>
</feature>
<dbReference type="CDD" id="cd07560">
    <property type="entry name" value="Peptidase_S41_CPP"/>
    <property type="match status" value="1"/>
</dbReference>
<evidence type="ECO:0000256" key="3">
    <source>
        <dbReference type="ARBA" id="ARBA00022801"/>
    </source>
</evidence>
<dbReference type="InterPro" id="IPR036034">
    <property type="entry name" value="PDZ_sf"/>
</dbReference>
<evidence type="ECO:0000256" key="4">
    <source>
        <dbReference type="ARBA" id="ARBA00022825"/>
    </source>
</evidence>
<dbReference type="Pfam" id="PF03572">
    <property type="entry name" value="Peptidase_S41"/>
    <property type="match status" value="1"/>
</dbReference>
<dbReference type="PANTHER" id="PTHR32060">
    <property type="entry name" value="TAIL-SPECIFIC PROTEASE"/>
    <property type="match status" value="1"/>
</dbReference>
<proteinExistence type="inferred from homology"/>
<evidence type="ECO:0000313" key="7">
    <source>
        <dbReference type="EMBL" id="KAH0912312.1"/>
    </source>
</evidence>
<dbReference type="InterPro" id="IPR004447">
    <property type="entry name" value="Peptidase_S41A"/>
</dbReference>
<dbReference type="PANTHER" id="PTHR32060:SF22">
    <property type="entry name" value="CARBOXYL-TERMINAL-PROCESSING PEPTIDASE 3, CHLOROPLASTIC"/>
    <property type="match status" value="1"/>
</dbReference>
<dbReference type="InterPro" id="IPR029045">
    <property type="entry name" value="ClpP/crotonase-like_dom_sf"/>
</dbReference>
<evidence type="ECO:0000256" key="2">
    <source>
        <dbReference type="ARBA" id="ARBA00022670"/>
    </source>
</evidence>
<dbReference type="PROSITE" id="PS50106">
    <property type="entry name" value="PDZ"/>
    <property type="match status" value="1"/>
</dbReference>
<evidence type="ECO:0000256" key="5">
    <source>
        <dbReference type="SAM" id="MobiDB-lite"/>
    </source>
</evidence>
<keyword evidence="4" id="KW-0720">Serine protease</keyword>
<comment type="similarity">
    <text evidence="1">Belongs to the peptidase S41A family.</text>
</comment>
<protein>
    <recommendedName>
        <fullName evidence="6">PDZ domain-containing protein</fullName>
    </recommendedName>
</protein>
<evidence type="ECO:0000256" key="1">
    <source>
        <dbReference type="ARBA" id="ARBA00009179"/>
    </source>
</evidence>
<dbReference type="CDD" id="cd06782">
    <property type="entry name" value="cpPDZ_CPP-like"/>
    <property type="match status" value="1"/>
</dbReference>
<keyword evidence="2" id="KW-0645">Protease</keyword>
<dbReference type="InterPro" id="IPR005151">
    <property type="entry name" value="Tail-specific_protease"/>
</dbReference>
<feature type="region of interest" description="Disordered" evidence="5">
    <location>
        <begin position="136"/>
        <end position="240"/>
    </location>
</feature>
<feature type="compositionally biased region" description="Basic and acidic residues" evidence="5">
    <location>
        <begin position="136"/>
        <end position="149"/>
    </location>
</feature>
<dbReference type="SMART" id="SM00228">
    <property type="entry name" value="PDZ"/>
    <property type="match status" value="1"/>
</dbReference>
<dbReference type="Pfam" id="PF17820">
    <property type="entry name" value="PDZ_6"/>
    <property type="match status" value="1"/>
</dbReference>
<feature type="domain" description="PDZ" evidence="6">
    <location>
        <begin position="318"/>
        <end position="388"/>
    </location>
</feature>
<dbReference type="NCBIfam" id="TIGR00225">
    <property type="entry name" value="prc"/>
    <property type="match status" value="1"/>
</dbReference>
<accession>A0ABQ8C5H0</accession>
<dbReference type="SUPFAM" id="SSF50156">
    <property type="entry name" value="PDZ domain-like"/>
    <property type="match status" value="1"/>
</dbReference>
<dbReference type="Gene3D" id="3.90.226.10">
    <property type="entry name" value="2-enoyl-CoA Hydratase, Chain A, domain 1"/>
    <property type="match status" value="1"/>
</dbReference>
<sequence>MKQSCLEYMIAITRNITVDQTFYEIYHHDKFPRSRKPALIPSPSLNRYVRQKQRGFETEIYTETESHGVKMSNTVGRKLLGLAAAAAVAVSSSICCDSPALAESITIAFPVSRARESPAKVRLTLEEKGKAKVFEEDKPCGSLQSKHDSTASSSQSQDQRSLKVTVSKSKSDDKTQTKTSTAQAFNKGKAKVFEEDKPCGSLQSKHDSTASSSQSQDQRSLKVTVSKSKSDDKTQTKTSTAQAFNVTEVQRTLVEAWGLIRETFVDPTFNHQDWDSKLQQTMVEMFPLRSADAAYGKIKAMLSTLGDPFTRIISPKEYQSFRIGSDGNLQGVGLFINSEPRTGHLVVMSCIEGSPADRAGIHEGEELVEINGQKLDGIDSEAAAQKLRGRVGTSVTVKLKSVCTYYLHVSFVRNFEVKLVTQWSSLICVKVKLPRDYIKLSPISSTIIPHTTPDGRLAKTGYVKLTAFSQTAASDMEHAVHEMENQNVQSYILDLRNNPGGLVKVGLDVAQLWLDGDETLVYTIDREGVTSPINMIDGHAVTHDPLVVLVNEGSASASEILAGALHDNGRAVLVGRRTYGKGKIQSVTELDDGSALFVTVAKYLSPSLHEIDQVGITPDVQCTTDKIDSLTGEILMKMNSSVPLLEADSCVMVAEHELETKQSNGAAS</sequence>
<feature type="compositionally biased region" description="Basic and acidic residues" evidence="5">
    <location>
        <begin position="191"/>
        <end position="208"/>
    </location>
</feature>
<dbReference type="Proteomes" id="UP000824890">
    <property type="component" value="Unassembled WGS sequence"/>
</dbReference>